<evidence type="ECO:0000313" key="1">
    <source>
        <dbReference type="EMBL" id="ADD96416.1"/>
    </source>
</evidence>
<dbReference type="SUPFAM" id="SSF53756">
    <property type="entry name" value="UDP-Glycosyltransferase/glycogen phosphorylase"/>
    <property type="match status" value="1"/>
</dbReference>
<name>D6PL15_9ZZZZ</name>
<dbReference type="AlphaFoldDB" id="D6PL15"/>
<proteinExistence type="predicted"/>
<protein>
    <recommendedName>
        <fullName evidence="2">Glycosyl transferase family 1 domain-containing protein</fullName>
    </recommendedName>
</protein>
<organism evidence="1">
    <name type="scientific">uncultured organism MedDCM-OCT-S09-C426</name>
    <dbReference type="NCBI Taxonomy" id="743650"/>
    <lineage>
        <taxon>unclassified sequences</taxon>
        <taxon>environmental samples</taxon>
    </lineage>
</organism>
<evidence type="ECO:0008006" key="2">
    <source>
        <dbReference type="Google" id="ProtNLM"/>
    </source>
</evidence>
<accession>D6PL15</accession>
<reference evidence="1" key="1">
    <citation type="journal article" date="2010" name="ISME J.">
        <title>Metagenome of the Mediterranean deep chlorophyll maximum studied by direct and fosmid library 454 pyrosequencing.</title>
        <authorList>
            <person name="Ghai R."/>
            <person name="Martin-Cuadrado A.B."/>
            <person name="Molto A.G."/>
            <person name="Heredia I.G."/>
            <person name="Cabrera R."/>
            <person name="Martin J."/>
            <person name="Verdu M."/>
            <person name="Deschamps P."/>
            <person name="Moreira D."/>
            <person name="Lopez-Garcia P."/>
            <person name="Mira A."/>
            <person name="Rodriguez-Valera F."/>
        </authorList>
    </citation>
    <scope>NUCLEOTIDE SEQUENCE</scope>
</reference>
<dbReference type="Gene3D" id="3.40.50.2000">
    <property type="entry name" value="Glycogen Phosphorylase B"/>
    <property type="match status" value="1"/>
</dbReference>
<sequence length="138" mass="15366">MPQNELYNDFLNSADVVLGMSGGEGWGLPEFQAVALGAHAVILNCTAYKEWANDSNSVIVEPSGKKEAYDGVFFKKGDTWNQGKIFDYGEDQFTKACDQVIERVNNDRCNHKGLELAQEFNSEKLADNILKILVDLET</sequence>
<dbReference type="EMBL" id="GU943139">
    <property type="protein sequence ID" value="ADD96416.1"/>
    <property type="molecule type" value="Genomic_DNA"/>
</dbReference>